<dbReference type="OrthoDB" id="287335at2759"/>
<organism evidence="1 2">
    <name type="scientific">Paramecium pentaurelia</name>
    <dbReference type="NCBI Taxonomy" id="43138"/>
    <lineage>
        <taxon>Eukaryota</taxon>
        <taxon>Sar</taxon>
        <taxon>Alveolata</taxon>
        <taxon>Ciliophora</taxon>
        <taxon>Intramacronucleata</taxon>
        <taxon>Oligohymenophorea</taxon>
        <taxon>Peniculida</taxon>
        <taxon>Parameciidae</taxon>
        <taxon>Paramecium</taxon>
    </lineage>
</organism>
<dbReference type="AlphaFoldDB" id="A0A8S1S109"/>
<accession>A0A8S1S109</accession>
<evidence type="ECO:0000313" key="2">
    <source>
        <dbReference type="Proteomes" id="UP000689195"/>
    </source>
</evidence>
<dbReference type="Proteomes" id="UP000689195">
    <property type="component" value="Unassembled WGS sequence"/>
</dbReference>
<evidence type="ECO:0000313" key="1">
    <source>
        <dbReference type="EMBL" id="CAD8133876.1"/>
    </source>
</evidence>
<reference evidence="1" key="1">
    <citation type="submission" date="2021-01" db="EMBL/GenBank/DDBJ databases">
        <authorList>
            <consortium name="Genoscope - CEA"/>
            <person name="William W."/>
        </authorList>
    </citation>
    <scope>NUCLEOTIDE SEQUENCE</scope>
</reference>
<gene>
    <name evidence="1" type="ORF">PPENT_87.1.T0030019</name>
</gene>
<comment type="caution">
    <text evidence="1">The sequence shown here is derived from an EMBL/GenBank/DDBJ whole genome shotgun (WGS) entry which is preliminary data.</text>
</comment>
<dbReference type="EMBL" id="CAJJDO010000003">
    <property type="protein sequence ID" value="CAD8133876.1"/>
    <property type="molecule type" value="Genomic_DNA"/>
</dbReference>
<sequence length="232" mass="27779">MNQAQLFDIFFPQYQMQQEKLNRKLYILPKVESCVKLDIDFRLSTPMHSMANKHYQGCYPKTTRSVRSDELMNTPTMTTITISSGKRIKLYAPMQESKRAQRLKNVPYELQYFQTKLPTKNFKSSHLMSEDLLNQQSESIDNKQKWQMRSHINKMNKATTSYQIKRQERNVVKQTKSTDDLTYIKQQNEETVENEKLKRYHLYKRSTQNLIRQFSDTHNIKQLCCDLQFKQQ</sequence>
<protein>
    <submittedName>
        <fullName evidence="1">Uncharacterized protein</fullName>
    </submittedName>
</protein>
<proteinExistence type="predicted"/>
<keyword evidence="2" id="KW-1185">Reference proteome</keyword>
<name>A0A8S1S109_9CILI</name>